<reference evidence="1" key="2">
    <citation type="submission" date="2022-06" db="UniProtKB">
        <authorList>
            <consortium name="EnsemblMetazoa"/>
        </authorList>
    </citation>
    <scope>IDENTIFICATION</scope>
</reference>
<reference evidence="2" key="1">
    <citation type="submission" date="2013-10" db="EMBL/GenBank/DDBJ databases">
        <title>Genome sequencing of Onchocerca volvulus.</title>
        <authorList>
            <person name="Cotton J."/>
            <person name="Tsai J."/>
            <person name="Stanley E."/>
            <person name="Tracey A."/>
            <person name="Holroyd N."/>
            <person name="Lustigman S."/>
            <person name="Berriman M."/>
        </authorList>
    </citation>
    <scope>NUCLEOTIDE SEQUENCE</scope>
</reference>
<dbReference type="EMBL" id="CMVM020000122">
    <property type="status" value="NOT_ANNOTATED_CDS"/>
    <property type="molecule type" value="Genomic_DNA"/>
</dbReference>
<dbReference type="Proteomes" id="UP000024404">
    <property type="component" value="Unassembled WGS sequence"/>
</dbReference>
<dbReference type="EnsemblMetazoa" id="OVOC3790.1">
    <property type="protein sequence ID" value="OVOC3790.1"/>
    <property type="gene ID" value="WBGene00240599"/>
</dbReference>
<organism evidence="1 2">
    <name type="scientific">Onchocerca volvulus</name>
    <dbReference type="NCBI Taxonomy" id="6282"/>
    <lineage>
        <taxon>Eukaryota</taxon>
        <taxon>Metazoa</taxon>
        <taxon>Ecdysozoa</taxon>
        <taxon>Nematoda</taxon>
        <taxon>Chromadorea</taxon>
        <taxon>Rhabditida</taxon>
        <taxon>Spirurina</taxon>
        <taxon>Spiruromorpha</taxon>
        <taxon>Filarioidea</taxon>
        <taxon>Onchocercidae</taxon>
        <taxon>Onchocerca</taxon>
    </lineage>
</organism>
<proteinExistence type="predicted"/>
<dbReference type="AlphaFoldDB" id="A0A8R1Y010"/>
<accession>A0A8R1Y010</accession>
<evidence type="ECO:0000313" key="1">
    <source>
        <dbReference type="EnsemblMetazoa" id="OVOC3790.1"/>
    </source>
</evidence>
<keyword evidence="2" id="KW-1185">Reference proteome</keyword>
<protein>
    <submittedName>
        <fullName evidence="1">Uncharacterized protein</fullName>
    </submittedName>
</protein>
<name>A0A8R1Y010_ONCVO</name>
<sequence length="210" mass="23565">MAAIVQLIPHMAVVLHLMNNEKAATAGARRKDLRSGGGITEREVWRAPWSDIPPKPCQPTSLPLLAGHLLYDQCCYQKSPIVCFYPNDDVIGSPVCLRVTLENCPQGGRADGRTDNIAHCRGREFLSLLFVQFIIHSCRSASTTSFRMQCRFAIMQVDGDNEDNNSEQLHLRSQERESLQVKRDEQEDSQIAQIEEASNETVDTYIITSC</sequence>
<evidence type="ECO:0000313" key="2">
    <source>
        <dbReference type="Proteomes" id="UP000024404"/>
    </source>
</evidence>